<feature type="region of interest" description="Disordered" evidence="7">
    <location>
        <begin position="296"/>
        <end position="379"/>
    </location>
</feature>
<sequence length="379" mass="39198">MTAVSAPRPLLGTVFLLFVSAAWGSAFPLMKDLITRVPVADLLTERYGIATLVLVAIRPGCLRRLPERTWLTGALLGLLFGVGQTAQAVALHDLPSSVSGFAVGSYVVITPILGLILTGARITGRTWVAVALATAAMAAFTLLKEAEGGDVSLPALAVTLLSAVLYAAHTLVLGGYADARRDAYPIAVIQLGTIALMTGILAVPDGLTLPATPADWAVLGHLSVVACALGFLARSFGQLHVPPVPAAVILSAQPLWVTALAVAAYGEPLTGTFLVGGGLIALAMLMVVLPGGRWSRGGRRSPGGKRPPGGRRSPGGRWWPGGRRSPGGRWWPGGRLSTARHAADPAPVRRTRGRALPAGPGSAVADARSPGRPGRRRAR</sequence>
<evidence type="ECO:0000256" key="4">
    <source>
        <dbReference type="ARBA" id="ARBA00022692"/>
    </source>
</evidence>
<evidence type="ECO:0000256" key="8">
    <source>
        <dbReference type="SAM" id="Phobius"/>
    </source>
</evidence>
<feature type="transmembrane region" description="Helical" evidence="8">
    <location>
        <begin position="126"/>
        <end position="143"/>
    </location>
</feature>
<evidence type="ECO:0000256" key="5">
    <source>
        <dbReference type="ARBA" id="ARBA00022989"/>
    </source>
</evidence>
<keyword evidence="4 8" id="KW-0812">Transmembrane</keyword>
<dbReference type="GO" id="GO:0005886">
    <property type="term" value="C:plasma membrane"/>
    <property type="evidence" value="ECO:0007669"/>
    <property type="project" value="UniProtKB-SubCell"/>
</dbReference>
<feature type="compositionally biased region" description="Low complexity" evidence="7">
    <location>
        <begin position="315"/>
        <end position="335"/>
    </location>
</feature>
<dbReference type="Pfam" id="PF00892">
    <property type="entry name" value="EamA"/>
    <property type="match status" value="2"/>
</dbReference>
<dbReference type="EMBL" id="JACCCO010000003">
    <property type="protein sequence ID" value="NYF43401.1"/>
    <property type="molecule type" value="Genomic_DNA"/>
</dbReference>
<feature type="transmembrane region" description="Helical" evidence="8">
    <location>
        <begin position="69"/>
        <end position="92"/>
    </location>
</feature>
<keyword evidence="6 8" id="KW-0472">Membrane</keyword>
<dbReference type="InterPro" id="IPR051258">
    <property type="entry name" value="Diverse_Substrate_Transporter"/>
</dbReference>
<dbReference type="InterPro" id="IPR037185">
    <property type="entry name" value="EmrE-like"/>
</dbReference>
<feature type="transmembrane region" description="Helical" evidence="8">
    <location>
        <begin position="155"/>
        <end position="176"/>
    </location>
</feature>
<accession>A0A852VAA1</accession>
<comment type="similarity">
    <text evidence="2">Belongs to the EamA transporter family.</text>
</comment>
<evidence type="ECO:0000256" key="6">
    <source>
        <dbReference type="ARBA" id="ARBA00023136"/>
    </source>
</evidence>
<evidence type="ECO:0000256" key="1">
    <source>
        <dbReference type="ARBA" id="ARBA00004651"/>
    </source>
</evidence>
<feature type="transmembrane region" description="Helical" evidence="8">
    <location>
        <begin position="98"/>
        <end position="119"/>
    </location>
</feature>
<keyword evidence="3" id="KW-1003">Cell membrane</keyword>
<dbReference type="SUPFAM" id="SSF103481">
    <property type="entry name" value="Multidrug resistance efflux transporter EmrE"/>
    <property type="match status" value="2"/>
</dbReference>
<feature type="transmembrane region" description="Helical" evidence="8">
    <location>
        <begin position="271"/>
        <end position="291"/>
    </location>
</feature>
<comment type="caution">
    <text evidence="10">The sequence shown here is derived from an EMBL/GenBank/DDBJ whole genome shotgun (WGS) entry which is preliminary data.</text>
</comment>
<comment type="subcellular location">
    <subcellularLocation>
        <location evidence="1">Cell membrane</location>
        <topology evidence="1">Multi-pass membrane protein</topology>
    </subcellularLocation>
</comment>
<dbReference type="PANTHER" id="PTHR42920">
    <property type="entry name" value="OS03G0707200 PROTEIN-RELATED"/>
    <property type="match status" value="1"/>
</dbReference>
<name>A0A852VAA1_9ACTN</name>
<proteinExistence type="inferred from homology"/>
<evidence type="ECO:0000313" key="10">
    <source>
        <dbReference type="EMBL" id="NYF43401.1"/>
    </source>
</evidence>
<keyword evidence="11" id="KW-1185">Reference proteome</keyword>
<evidence type="ECO:0000313" key="11">
    <source>
        <dbReference type="Proteomes" id="UP000576393"/>
    </source>
</evidence>
<organism evidence="10 11">
    <name type="scientific">Streptosporangium sandarakinum</name>
    <dbReference type="NCBI Taxonomy" id="1260955"/>
    <lineage>
        <taxon>Bacteria</taxon>
        <taxon>Bacillati</taxon>
        <taxon>Actinomycetota</taxon>
        <taxon>Actinomycetes</taxon>
        <taxon>Streptosporangiales</taxon>
        <taxon>Streptosporangiaceae</taxon>
        <taxon>Streptosporangium</taxon>
    </lineage>
</organism>
<dbReference type="PANTHER" id="PTHR42920:SF5">
    <property type="entry name" value="EAMA DOMAIN-CONTAINING PROTEIN"/>
    <property type="match status" value="1"/>
</dbReference>
<dbReference type="Proteomes" id="UP000576393">
    <property type="component" value="Unassembled WGS sequence"/>
</dbReference>
<feature type="domain" description="EamA" evidence="9">
    <location>
        <begin position="159"/>
        <end position="288"/>
    </location>
</feature>
<evidence type="ECO:0000256" key="3">
    <source>
        <dbReference type="ARBA" id="ARBA00022475"/>
    </source>
</evidence>
<protein>
    <submittedName>
        <fullName evidence="10">Drug/metabolite transporter (DMT)-like permease</fullName>
    </submittedName>
</protein>
<evidence type="ECO:0000256" key="7">
    <source>
        <dbReference type="SAM" id="MobiDB-lite"/>
    </source>
</evidence>
<evidence type="ECO:0000256" key="2">
    <source>
        <dbReference type="ARBA" id="ARBA00007362"/>
    </source>
</evidence>
<feature type="domain" description="EamA" evidence="9">
    <location>
        <begin position="11"/>
        <end position="138"/>
    </location>
</feature>
<evidence type="ECO:0000259" key="9">
    <source>
        <dbReference type="Pfam" id="PF00892"/>
    </source>
</evidence>
<gene>
    <name evidence="10" type="ORF">HDA43_005628</name>
</gene>
<feature type="transmembrane region" description="Helical" evidence="8">
    <location>
        <begin position="216"/>
        <end position="233"/>
    </location>
</feature>
<keyword evidence="5 8" id="KW-1133">Transmembrane helix</keyword>
<dbReference type="InterPro" id="IPR000620">
    <property type="entry name" value="EamA_dom"/>
</dbReference>
<reference evidence="10 11" key="1">
    <citation type="submission" date="2020-07" db="EMBL/GenBank/DDBJ databases">
        <title>Sequencing the genomes of 1000 actinobacteria strains.</title>
        <authorList>
            <person name="Klenk H.-P."/>
        </authorList>
    </citation>
    <scope>NUCLEOTIDE SEQUENCE [LARGE SCALE GENOMIC DNA]</scope>
    <source>
        <strain evidence="10 11">DSM 45763</strain>
    </source>
</reference>
<feature type="transmembrane region" description="Helical" evidence="8">
    <location>
        <begin position="183"/>
        <end position="204"/>
    </location>
</feature>
<dbReference type="AlphaFoldDB" id="A0A852VAA1"/>
<feature type="transmembrane region" description="Helical" evidence="8">
    <location>
        <begin position="245"/>
        <end position="265"/>
    </location>
</feature>